<dbReference type="RefSeq" id="WP_312892638.1">
    <property type="nucleotide sequence ID" value="NZ_JACBZD010000001.1"/>
</dbReference>
<dbReference type="EMBL" id="JACBZD010000001">
    <property type="protein sequence ID" value="NYI06361.1"/>
    <property type="molecule type" value="Genomic_DNA"/>
</dbReference>
<sequence>MSTNDRPRTALLVLAHPRRDSLTGQVADRARRRLEADGHTVDLLDLYAEGFDPRLPPEDEPDWGDRDKRYTPEVHAHMRRIDAADTIVVVFPVWWYAPPAIVKGWIDRVWNYGFAYGRSTPRLAGKRMIWIGLAGGSREELADVGVEEVFERMLLAGVSHYSGITDSAARVVYDTMAPNAGDAPSPERIAAVFAAADAALEEFLAAGRAEPATEPEPATATATATATA</sequence>
<dbReference type="NCBIfam" id="NF007280">
    <property type="entry name" value="PRK09739.1"/>
    <property type="match status" value="1"/>
</dbReference>
<feature type="domain" description="Flavodoxin-like fold" evidence="4">
    <location>
        <begin position="10"/>
        <end position="183"/>
    </location>
</feature>
<dbReference type="InterPro" id="IPR003680">
    <property type="entry name" value="Flavodoxin_fold"/>
</dbReference>
<dbReference type="InterPro" id="IPR029039">
    <property type="entry name" value="Flavoprotein-like_sf"/>
</dbReference>
<protein>
    <submittedName>
        <fullName evidence="5">Putative NADPH-quinone reductase</fullName>
    </submittedName>
</protein>
<comment type="similarity">
    <text evidence="1">Belongs to the NAD(P)H dehydrogenase (quinone) family.</text>
</comment>
<evidence type="ECO:0000256" key="3">
    <source>
        <dbReference type="SAM" id="MobiDB-lite"/>
    </source>
</evidence>
<dbReference type="AlphaFoldDB" id="A0A853A6Q6"/>
<evidence type="ECO:0000313" key="5">
    <source>
        <dbReference type="EMBL" id="NYI06361.1"/>
    </source>
</evidence>
<gene>
    <name evidence="5" type="ORF">FHU37_003304</name>
</gene>
<evidence type="ECO:0000256" key="1">
    <source>
        <dbReference type="ARBA" id="ARBA00006252"/>
    </source>
</evidence>
<evidence type="ECO:0000256" key="2">
    <source>
        <dbReference type="ARBA" id="ARBA00023002"/>
    </source>
</evidence>
<dbReference type="Gene3D" id="3.40.50.360">
    <property type="match status" value="1"/>
</dbReference>
<feature type="region of interest" description="Disordered" evidence="3">
    <location>
        <begin position="208"/>
        <end position="228"/>
    </location>
</feature>
<dbReference type="InterPro" id="IPR051545">
    <property type="entry name" value="NAD(P)H_dehydrogenase_qn"/>
</dbReference>
<name>A0A853A6Q6_9ACTN</name>
<accession>A0A853A6Q6</accession>
<reference evidence="5 6" key="1">
    <citation type="submission" date="2020-07" db="EMBL/GenBank/DDBJ databases">
        <title>Sequencing the genomes of 1000 actinobacteria strains.</title>
        <authorList>
            <person name="Klenk H.-P."/>
        </authorList>
    </citation>
    <scope>NUCLEOTIDE SEQUENCE [LARGE SCALE GENOMIC DNA]</scope>
    <source>
        <strain evidence="5 6">DSM 42178</strain>
    </source>
</reference>
<proteinExistence type="inferred from homology"/>
<dbReference type="PANTHER" id="PTHR10204">
    <property type="entry name" value="NAD P H OXIDOREDUCTASE-RELATED"/>
    <property type="match status" value="1"/>
</dbReference>
<evidence type="ECO:0000259" key="4">
    <source>
        <dbReference type="Pfam" id="PF02525"/>
    </source>
</evidence>
<dbReference type="Pfam" id="PF02525">
    <property type="entry name" value="Flavodoxin_2"/>
    <property type="match status" value="1"/>
</dbReference>
<comment type="caution">
    <text evidence="5">The sequence shown here is derived from an EMBL/GenBank/DDBJ whole genome shotgun (WGS) entry which is preliminary data.</text>
</comment>
<evidence type="ECO:0000313" key="6">
    <source>
        <dbReference type="Proteomes" id="UP000567795"/>
    </source>
</evidence>
<dbReference type="GO" id="GO:0003955">
    <property type="term" value="F:NAD(P)H dehydrogenase (quinone) activity"/>
    <property type="evidence" value="ECO:0007669"/>
    <property type="project" value="TreeGrafter"/>
</dbReference>
<dbReference type="Proteomes" id="UP000567795">
    <property type="component" value="Unassembled WGS sequence"/>
</dbReference>
<dbReference type="SUPFAM" id="SSF52218">
    <property type="entry name" value="Flavoproteins"/>
    <property type="match status" value="1"/>
</dbReference>
<dbReference type="PANTHER" id="PTHR10204:SF34">
    <property type="entry name" value="NAD(P)H DEHYDROGENASE [QUINONE] 1 ISOFORM 1"/>
    <property type="match status" value="1"/>
</dbReference>
<keyword evidence="2" id="KW-0560">Oxidoreductase</keyword>
<dbReference type="GO" id="GO:0005829">
    <property type="term" value="C:cytosol"/>
    <property type="evidence" value="ECO:0007669"/>
    <property type="project" value="TreeGrafter"/>
</dbReference>
<keyword evidence="6" id="KW-1185">Reference proteome</keyword>
<organism evidence="5 6">
    <name type="scientific">Allostreptomyces psammosilenae</name>
    <dbReference type="NCBI Taxonomy" id="1892865"/>
    <lineage>
        <taxon>Bacteria</taxon>
        <taxon>Bacillati</taxon>
        <taxon>Actinomycetota</taxon>
        <taxon>Actinomycetes</taxon>
        <taxon>Kitasatosporales</taxon>
        <taxon>Streptomycetaceae</taxon>
        <taxon>Allostreptomyces</taxon>
    </lineage>
</organism>